<name>A0A6J3LK16_9HYME</name>
<evidence type="ECO:0000256" key="1">
    <source>
        <dbReference type="SAM" id="MobiDB-lite"/>
    </source>
</evidence>
<dbReference type="AlphaFoldDB" id="A0A6J3LK16"/>
<feature type="region of interest" description="Disordered" evidence="1">
    <location>
        <begin position="124"/>
        <end position="176"/>
    </location>
</feature>
<sequence length="176" mass="19812">MTILCAVTCLLQFVGLVALTGVLVCLVAVLRLVELAITLINPFTVFMLHQSGKIIIFGLRKSKKLTSNAYHKMRMDRGRAPVLELEIGIRQPEVLYNRNVVSGLMEETFPREGDNYRAVQMSEVASVGQDDEEQDEQEIEVHSSNEVEVEKVDEDREIEEADDDRETEKSASEEIG</sequence>
<proteinExistence type="predicted"/>
<dbReference type="Proteomes" id="UP000504631">
    <property type="component" value="Unplaced"/>
</dbReference>
<accession>A0A6J3LK16</accession>
<keyword evidence="2" id="KW-1185">Reference proteome</keyword>
<feature type="compositionally biased region" description="Basic and acidic residues" evidence="1">
    <location>
        <begin position="139"/>
        <end position="154"/>
    </location>
</feature>
<evidence type="ECO:0000313" key="2">
    <source>
        <dbReference type="Proteomes" id="UP000504631"/>
    </source>
</evidence>
<evidence type="ECO:0000313" key="3">
    <source>
        <dbReference type="RefSeq" id="XP_033365021.1"/>
    </source>
</evidence>
<organism evidence="2 3">
    <name type="scientific">Bombus vosnesenskii</name>
    <dbReference type="NCBI Taxonomy" id="207650"/>
    <lineage>
        <taxon>Eukaryota</taxon>
        <taxon>Metazoa</taxon>
        <taxon>Ecdysozoa</taxon>
        <taxon>Arthropoda</taxon>
        <taxon>Hexapoda</taxon>
        <taxon>Insecta</taxon>
        <taxon>Pterygota</taxon>
        <taxon>Neoptera</taxon>
        <taxon>Endopterygota</taxon>
        <taxon>Hymenoptera</taxon>
        <taxon>Apocrita</taxon>
        <taxon>Aculeata</taxon>
        <taxon>Apoidea</taxon>
        <taxon>Anthophila</taxon>
        <taxon>Apidae</taxon>
        <taxon>Bombus</taxon>
        <taxon>Pyrobombus</taxon>
    </lineage>
</organism>
<dbReference type="KEGG" id="bvk:117242448"/>
<feature type="compositionally biased region" description="Basic and acidic residues" evidence="1">
    <location>
        <begin position="166"/>
        <end position="176"/>
    </location>
</feature>
<reference evidence="3" key="1">
    <citation type="submission" date="2025-08" db="UniProtKB">
        <authorList>
            <consortium name="RefSeq"/>
        </authorList>
    </citation>
    <scope>IDENTIFICATION</scope>
    <source>
        <tissue evidence="3">Muscle</tissue>
    </source>
</reference>
<dbReference type="GeneID" id="117242448"/>
<dbReference type="RefSeq" id="XP_033365021.1">
    <property type="nucleotide sequence ID" value="XM_033509130.1"/>
</dbReference>
<gene>
    <name evidence="3" type="primary">LOC117242448</name>
</gene>
<protein>
    <submittedName>
        <fullName evidence="3">Uncharacterized protein LOC117242448</fullName>
    </submittedName>
</protein>
<feature type="compositionally biased region" description="Acidic residues" evidence="1">
    <location>
        <begin position="155"/>
        <end position="165"/>
    </location>
</feature>
<feature type="compositionally biased region" description="Acidic residues" evidence="1">
    <location>
        <begin position="129"/>
        <end position="138"/>
    </location>
</feature>